<name>A0ABP2ZEY7_ACILW</name>
<comment type="caution">
    <text evidence="1">The sequence shown here is derived from an EMBL/GenBank/DDBJ whole genome shotgun (WGS) entry which is preliminary data.</text>
</comment>
<reference evidence="1 2" key="1">
    <citation type="submission" date="2013-10" db="EMBL/GenBank/DDBJ databases">
        <title>The Genome Sequence of Acinetobacter lwoffii NIPH 512.</title>
        <authorList>
            <consortium name="The Broad Institute Genomics Platform"/>
            <consortium name="The Broad Institute Genome Sequencing Center for Infectious Disease"/>
            <person name="Cerqueira G."/>
            <person name="Feldgarden M."/>
            <person name="Courvalin P."/>
            <person name="Grillot-Courvalin C."/>
            <person name="Clermont D."/>
            <person name="Rocha E."/>
            <person name="Yoon E.-J."/>
            <person name="Nemec A."/>
            <person name="Young S.K."/>
            <person name="Zeng Q."/>
            <person name="Gargeya S."/>
            <person name="Fitzgerald M."/>
            <person name="Abouelleil A."/>
            <person name="Alvarado L."/>
            <person name="Berlin A.M."/>
            <person name="Chapman S.B."/>
            <person name="Gainer-Dewar J."/>
            <person name="Goldberg J."/>
            <person name="Gnerre S."/>
            <person name="Griggs A."/>
            <person name="Gujja S."/>
            <person name="Hansen M."/>
            <person name="Howarth C."/>
            <person name="Imamovic A."/>
            <person name="Ireland A."/>
            <person name="Larimer J."/>
            <person name="McCowan C."/>
            <person name="Murphy C."/>
            <person name="Pearson M."/>
            <person name="Poon T.W."/>
            <person name="Priest M."/>
            <person name="Roberts A."/>
            <person name="Saif S."/>
            <person name="Shea T."/>
            <person name="Sykes S."/>
            <person name="Wortman J."/>
            <person name="Nusbaum C."/>
            <person name="Birren B."/>
        </authorList>
    </citation>
    <scope>NUCLEOTIDE SEQUENCE [LARGE SCALE GENOMIC DNA]</scope>
    <source>
        <strain evidence="1 2">NIPH 512</strain>
    </source>
</reference>
<evidence type="ECO:0000313" key="1">
    <source>
        <dbReference type="EMBL" id="ESJ96072.1"/>
    </source>
</evidence>
<organism evidence="1 2">
    <name type="scientific">Acinetobacter lwoffii NCTC 5866 = CIP 64.10 = NIPH 512</name>
    <dbReference type="NCBI Taxonomy" id="981327"/>
    <lineage>
        <taxon>Bacteria</taxon>
        <taxon>Pseudomonadati</taxon>
        <taxon>Pseudomonadota</taxon>
        <taxon>Gammaproteobacteria</taxon>
        <taxon>Moraxellales</taxon>
        <taxon>Moraxellaceae</taxon>
        <taxon>Acinetobacter</taxon>
    </lineage>
</organism>
<accession>A0ABP2ZEY7</accession>
<proteinExistence type="predicted"/>
<gene>
    <name evidence="1" type="ORF">P800_00895</name>
</gene>
<keyword evidence="2" id="KW-1185">Reference proteome</keyword>
<sequence length="213" mass="22783">MIELSLFYSKDWFNYPVMTMEKINKDALLGALERGEYTETENSITFGKLGGISFKGEYFDRINGGEWQRNENLVVNEGIAHILNVALGTKAKTAKYYLALFSGSTAPAPTWTAANFAAVASEIVSGTEGYTNATRPEWVPVDTNGNSIDNMAAAAQLTIATSGTLTVTGAALLTNSTKGGTTGTLVSASKYAVARTFQNGDVYEIGYRLSATV</sequence>
<dbReference type="RefSeq" id="WP_004646864.1">
    <property type="nucleotide sequence ID" value="NZ_KI530561.1"/>
</dbReference>
<dbReference type="Proteomes" id="UP000018465">
    <property type="component" value="Unassembled WGS sequence"/>
</dbReference>
<dbReference type="EMBL" id="AYHO01000002">
    <property type="protein sequence ID" value="ESJ96072.1"/>
    <property type="molecule type" value="Genomic_DNA"/>
</dbReference>
<protein>
    <submittedName>
        <fullName evidence="1">Uncharacterized protein</fullName>
    </submittedName>
</protein>
<evidence type="ECO:0000313" key="2">
    <source>
        <dbReference type="Proteomes" id="UP000018465"/>
    </source>
</evidence>